<dbReference type="InterPro" id="IPR046357">
    <property type="entry name" value="PPIase_dom_sf"/>
</dbReference>
<evidence type="ECO:0000259" key="5">
    <source>
        <dbReference type="PROSITE" id="PS50059"/>
    </source>
</evidence>
<dbReference type="PROSITE" id="PS51257">
    <property type="entry name" value="PROKAR_LIPOPROTEIN"/>
    <property type="match status" value="1"/>
</dbReference>
<dbReference type="InterPro" id="IPR001179">
    <property type="entry name" value="PPIase_FKBP_dom"/>
</dbReference>
<comment type="caution">
    <text evidence="6">The sequence shown here is derived from an EMBL/GenBank/DDBJ whole genome shotgun (WGS) entry which is preliminary data.</text>
</comment>
<dbReference type="RefSeq" id="WP_281765506.1">
    <property type="nucleotide sequence ID" value="NZ_BRVO01000002.1"/>
</dbReference>
<comment type="catalytic activity">
    <reaction evidence="1 3 4">
        <text>[protein]-peptidylproline (omega=180) = [protein]-peptidylproline (omega=0)</text>
        <dbReference type="Rhea" id="RHEA:16237"/>
        <dbReference type="Rhea" id="RHEA-COMP:10747"/>
        <dbReference type="Rhea" id="RHEA-COMP:10748"/>
        <dbReference type="ChEBI" id="CHEBI:83833"/>
        <dbReference type="ChEBI" id="CHEBI:83834"/>
        <dbReference type="EC" id="5.2.1.8"/>
    </reaction>
</comment>
<keyword evidence="3 4" id="KW-0413">Isomerase</keyword>
<dbReference type="EMBL" id="BRVO01000002">
    <property type="protein sequence ID" value="GLB49886.1"/>
    <property type="molecule type" value="Genomic_DNA"/>
</dbReference>
<proteinExistence type="inferred from homology"/>
<dbReference type="Proteomes" id="UP001143543">
    <property type="component" value="Unassembled WGS sequence"/>
</dbReference>
<dbReference type="Gene3D" id="3.10.50.40">
    <property type="match status" value="1"/>
</dbReference>
<evidence type="ECO:0000256" key="2">
    <source>
        <dbReference type="ARBA" id="ARBA00023110"/>
    </source>
</evidence>
<dbReference type="InterPro" id="IPR019869">
    <property type="entry name" value="Motility-assoc_PPIase_GldI"/>
</dbReference>
<dbReference type="PROSITE" id="PS50059">
    <property type="entry name" value="FKBP_PPIASE"/>
    <property type="match status" value="1"/>
</dbReference>
<name>A0ABQ5MKQ7_9FLAO</name>
<gene>
    <name evidence="6" type="ORF">Y10_22540</name>
</gene>
<evidence type="ECO:0000256" key="1">
    <source>
        <dbReference type="ARBA" id="ARBA00000971"/>
    </source>
</evidence>
<accession>A0ABQ5MKQ7</accession>
<evidence type="ECO:0000256" key="4">
    <source>
        <dbReference type="RuleBase" id="RU003915"/>
    </source>
</evidence>
<sequence>MKKYFAILSLTLFVFSCSDPEPRKPITSTSGTFFKESVERNKKILEKEESYIQKIIEKDSTHTYYPSEEGFWFTYTDKRDDTDYTPKENDLVALIYDIQTLNGKTIYSKAVIDTTLYKVDKQENLFLGLRKAVKLLKKGEKATFFFPSSLAYGYIGDQKKIGVNTPLKSTLQILEIQKSNDSITTN</sequence>
<keyword evidence="7" id="KW-1185">Reference proteome</keyword>
<protein>
    <recommendedName>
        <fullName evidence="4">Peptidyl-prolyl cis-trans isomerase</fullName>
        <ecNumber evidence="4">5.2.1.8</ecNumber>
    </recommendedName>
</protein>
<reference evidence="6" key="1">
    <citation type="submission" date="2022-07" db="EMBL/GenBank/DDBJ databases">
        <title>Taxonomy of Novel Oxalotrophic and Methylotrophic Bacteria.</title>
        <authorList>
            <person name="Sahin N."/>
            <person name="Tani A."/>
        </authorList>
    </citation>
    <scope>NUCLEOTIDE SEQUENCE</scope>
    <source>
        <strain evidence="6">Y10</strain>
    </source>
</reference>
<feature type="domain" description="PPIase FKBP-type" evidence="5">
    <location>
        <begin position="89"/>
        <end position="177"/>
    </location>
</feature>
<dbReference type="EC" id="5.2.1.8" evidence="4"/>
<evidence type="ECO:0000313" key="7">
    <source>
        <dbReference type="Proteomes" id="UP001143543"/>
    </source>
</evidence>
<comment type="similarity">
    <text evidence="4">Belongs to the FKBP-type PPIase family.</text>
</comment>
<dbReference type="SUPFAM" id="SSF54534">
    <property type="entry name" value="FKBP-like"/>
    <property type="match status" value="1"/>
</dbReference>
<dbReference type="NCBIfam" id="TIGR03516">
    <property type="entry name" value="ppisom_GldI"/>
    <property type="match status" value="1"/>
</dbReference>
<keyword evidence="2 3" id="KW-0697">Rotamase</keyword>
<organism evidence="6 7">
    <name type="scientific">Neptunitalea lumnitzerae</name>
    <dbReference type="NCBI Taxonomy" id="2965509"/>
    <lineage>
        <taxon>Bacteria</taxon>
        <taxon>Pseudomonadati</taxon>
        <taxon>Bacteroidota</taxon>
        <taxon>Flavobacteriia</taxon>
        <taxon>Flavobacteriales</taxon>
        <taxon>Flavobacteriaceae</taxon>
        <taxon>Neptunitalea</taxon>
    </lineage>
</organism>
<evidence type="ECO:0000313" key="6">
    <source>
        <dbReference type="EMBL" id="GLB49886.1"/>
    </source>
</evidence>
<dbReference type="Pfam" id="PF00254">
    <property type="entry name" value="FKBP_C"/>
    <property type="match status" value="1"/>
</dbReference>
<evidence type="ECO:0000256" key="3">
    <source>
        <dbReference type="PROSITE-ProRule" id="PRU00277"/>
    </source>
</evidence>